<dbReference type="InterPro" id="IPR036942">
    <property type="entry name" value="Beta-barrel_TonB_sf"/>
</dbReference>
<comment type="similarity">
    <text evidence="7">Belongs to the TonB-dependent receptor family.</text>
</comment>
<dbReference type="Gene3D" id="2.60.40.1120">
    <property type="entry name" value="Carboxypeptidase-like, regulatory domain"/>
    <property type="match status" value="1"/>
</dbReference>
<keyword evidence="4 7" id="KW-0812">Transmembrane</keyword>
<evidence type="ECO:0000256" key="2">
    <source>
        <dbReference type="ARBA" id="ARBA00022448"/>
    </source>
</evidence>
<dbReference type="Gene3D" id="2.40.170.20">
    <property type="entry name" value="TonB-dependent receptor, beta-barrel domain"/>
    <property type="match status" value="1"/>
</dbReference>
<feature type="chain" id="PRO_5011535027" evidence="8">
    <location>
        <begin position="23"/>
        <end position="814"/>
    </location>
</feature>
<evidence type="ECO:0000313" key="10">
    <source>
        <dbReference type="EMBL" id="SDI20188.1"/>
    </source>
</evidence>
<sequence length="814" mass="91542">MRVLTAGFFFAFLTGMYCNSFAQTKPSTIQGKVLIENNQPADAATAVLLAAADSSVLKSNMVNKNGQFEFQGLQPDSYLVLISKIGYVKVYAGPYKVTAGQKITANDIVLKLSDNQLKEVKVVARKPYIEVKPGKIVLSVQNSILAEGNSAFDILRQSPGVRVNSNETLSINGRQAALITIDGKPTNLTGDDLTSLLRSMQSSTIDQVEMISSPSAKYDASGGGIINIILKKGKNLGTNGTVTAMAGYGKYYKSTAGIVFNNRTSKLNIFGNYTYDNNKGTRTITTNRNITYNETLSNYDVDYNNIQKTTNHNFKIGADYTINPKQTIGFLVSGIIRSDDFTKHNDLYISNQHQLDSVIRARSNLDRGSNYLNYNINYNAVLDKSGRSISVDGNYSTYTRHSNEFITNSFFTPAGNTYRDDLELENLSPSDIHIWTSKVDFVNPLNKTSRLETGIKYNNTRSNNNLIFGPKINNIYEADPNFSNRFLYTEAVSAGYINYVNKIGKWDITAGVRAENTHATGKSWGLNERVPMINTNNYFNLFPQLQISYEADKKNIIGIGYNRGIHRPLYEDINPFLYYTDLYDYRAGNPQLKPEYTNTIQISHTYNQTFSTELYYTVTNNAYDFPVYQQNDSTKVNITLRKNFGQIFVYGASFYAPVQFTRWWSASFNLDAIYVRYKAYAQNGDFDRGKQDIIFGSTQNFTITGTLLGEISGRYETPTIYGINELKASYSVNAGISKQILDKRATVKLALNDVFNTDRGRNHASYQNIDLSEVNKRDTRIVRLNFTYRFGKSTIKSANKRNTGNDDERRRTGN</sequence>
<reference evidence="11" key="1">
    <citation type="submission" date="2016-10" db="EMBL/GenBank/DDBJ databases">
        <authorList>
            <person name="Varghese N."/>
            <person name="Submissions S."/>
        </authorList>
    </citation>
    <scope>NUCLEOTIDE SEQUENCE [LARGE SCALE GENOMIC DNA]</scope>
    <source>
        <strain evidence="11">Gh-67</strain>
    </source>
</reference>
<dbReference type="Proteomes" id="UP000199705">
    <property type="component" value="Unassembled WGS sequence"/>
</dbReference>
<proteinExistence type="inferred from homology"/>
<dbReference type="Pfam" id="PF13620">
    <property type="entry name" value="CarboxypepD_reg"/>
    <property type="match status" value="1"/>
</dbReference>
<dbReference type="RefSeq" id="WP_091173814.1">
    <property type="nucleotide sequence ID" value="NZ_FNCG01000017.1"/>
</dbReference>
<dbReference type="InterPro" id="IPR039426">
    <property type="entry name" value="TonB-dep_rcpt-like"/>
</dbReference>
<dbReference type="Pfam" id="PF14905">
    <property type="entry name" value="OMP_b-brl_3"/>
    <property type="match status" value="1"/>
</dbReference>
<dbReference type="GO" id="GO:0030246">
    <property type="term" value="F:carbohydrate binding"/>
    <property type="evidence" value="ECO:0007669"/>
    <property type="project" value="InterPro"/>
</dbReference>
<evidence type="ECO:0000256" key="1">
    <source>
        <dbReference type="ARBA" id="ARBA00004571"/>
    </source>
</evidence>
<keyword evidence="11" id="KW-1185">Reference proteome</keyword>
<evidence type="ECO:0000256" key="7">
    <source>
        <dbReference type="PROSITE-ProRule" id="PRU01360"/>
    </source>
</evidence>
<dbReference type="Gene3D" id="2.170.130.10">
    <property type="entry name" value="TonB-dependent receptor, plug domain"/>
    <property type="match status" value="1"/>
</dbReference>
<keyword evidence="6 7" id="KW-0998">Cell outer membrane</keyword>
<dbReference type="PROSITE" id="PS52016">
    <property type="entry name" value="TONB_DEPENDENT_REC_3"/>
    <property type="match status" value="1"/>
</dbReference>
<dbReference type="EMBL" id="FNCG01000017">
    <property type="protein sequence ID" value="SDI20188.1"/>
    <property type="molecule type" value="Genomic_DNA"/>
</dbReference>
<dbReference type="SUPFAM" id="SSF49452">
    <property type="entry name" value="Starch-binding domain-like"/>
    <property type="match status" value="1"/>
</dbReference>
<feature type="signal peptide" evidence="8">
    <location>
        <begin position="1"/>
        <end position="22"/>
    </location>
</feature>
<evidence type="ECO:0000256" key="3">
    <source>
        <dbReference type="ARBA" id="ARBA00022452"/>
    </source>
</evidence>
<evidence type="ECO:0000256" key="5">
    <source>
        <dbReference type="ARBA" id="ARBA00023136"/>
    </source>
</evidence>
<evidence type="ECO:0000313" key="11">
    <source>
        <dbReference type="Proteomes" id="UP000199705"/>
    </source>
</evidence>
<dbReference type="InterPro" id="IPR037066">
    <property type="entry name" value="Plug_dom_sf"/>
</dbReference>
<protein>
    <submittedName>
        <fullName evidence="10">Outer membrane receptor proteins, mostly Fe transport</fullName>
    </submittedName>
</protein>
<keyword evidence="2 7" id="KW-0813">Transport</keyword>
<evidence type="ECO:0000256" key="8">
    <source>
        <dbReference type="SAM" id="SignalP"/>
    </source>
</evidence>
<accession>A0A1G8IMC4</accession>
<keyword evidence="8" id="KW-0732">Signal</keyword>
<gene>
    <name evidence="10" type="ORF">SAMN05192573_11750</name>
</gene>
<feature type="domain" description="Outer membrane protein beta-barrel" evidence="9">
    <location>
        <begin position="382"/>
        <end position="788"/>
    </location>
</feature>
<keyword evidence="10" id="KW-0675">Receptor</keyword>
<name>A0A1G8IMC4_9SPHI</name>
<dbReference type="InterPro" id="IPR041700">
    <property type="entry name" value="OMP_b-brl_3"/>
</dbReference>
<dbReference type="InterPro" id="IPR013784">
    <property type="entry name" value="Carb-bd-like_fold"/>
</dbReference>
<organism evidence="10 11">
    <name type="scientific">Mucilaginibacter gossypii</name>
    <dbReference type="NCBI Taxonomy" id="551996"/>
    <lineage>
        <taxon>Bacteria</taxon>
        <taxon>Pseudomonadati</taxon>
        <taxon>Bacteroidota</taxon>
        <taxon>Sphingobacteriia</taxon>
        <taxon>Sphingobacteriales</taxon>
        <taxon>Sphingobacteriaceae</taxon>
        <taxon>Mucilaginibacter</taxon>
    </lineage>
</organism>
<evidence type="ECO:0000256" key="6">
    <source>
        <dbReference type="ARBA" id="ARBA00023237"/>
    </source>
</evidence>
<keyword evidence="5 7" id="KW-0472">Membrane</keyword>
<comment type="subcellular location">
    <subcellularLocation>
        <location evidence="1 7">Cell outer membrane</location>
        <topology evidence="1 7">Multi-pass membrane protein</topology>
    </subcellularLocation>
</comment>
<keyword evidence="3 7" id="KW-1134">Transmembrane beta strand</keyword>
<dbReference type="AlphaFoldDB" id="A0A1G8IMC4"/>
<dbReference type="GO" id="GO:0009279">
    <property type="term" value="C:cell outer membrane"/>
    <property type="evidence" value="ECO:0007669"/>
    <property type="project" value="UniProtKB-SubCell"/>
</dbReference>
<evidence type="ECO:0000259" key="9">
    <source>
        <dbReference type="Pfam" id="PF14905"/>
    </source>
</evidence>
<evidence type="ECO:0000256" key="4">
    <source>
        <dbReference type="ARBA" id="ARBA00022692"/>
    </source>
</evidence>
<dbReference type="SUPFAM" id="SSF56935">
    <property type="entry name" value="Porins"/>
    <property type="match status" value="1"/>
</dbReference>
<dbReference type="STRING" id="551996.SAMN05192573_11750"/>